<keyword evidence="8" id="KW-1185">Reference proteome</keyword>
<dbReference type="EMBL" id="LN902844">
    <property type="protein sequence ID" value="CDI97255.1"/>
    <property type="molecule type" value="Genomic_DNA"/>
</dbReference>
<keyword evidence="3" id="KW-0804">Transcription</keyword>
<dbReference type="InterPro" id="IPR017930">
    <property type="entry name" value="Myb_dom"/>
</dbReference>
<feature type="domain" description="Myb-like" evidence="5">
    <location>
        <begin position="400"/>
        <end position="470"/>
    </location>
</feature>
<keyword evidence="1" id="KW-0805">Transcription regulation</keyword>
<gene>
    <name evidence="7" type="ORF">EmuJ_000102200</name>
</gene>
<dbReference type="OMA" id="HECKAIS"/>
<dbReference type="Proteomes" id="UP000017246">
    <property type="component" value="Unassembled WGS sequence"/>
</dbReference>
<feature type="domain" description="Myb-like" evidence="5">
    <location>
        <begin position="338"/>
        <end position="397"/>
    </location>
</feature>
<feature type="domain" description="Myb-like" evidence="5">
    <location>
        <begin position="283"/>
        <end position="336"/>
    </location>
</feature>
<dbReference type="CDD" id="cd00167">
    <property type="entry name" value="SANT"/>
    <property type="match status" value="3"/>
</dbReference>
<dbReference type="SUPFAM" id="SSF46689">
    <property type="entry name" value="Homeodomain-like"/>
    <property type="match status" value="2"/>
</dbReference>
<sequence length="1125" mass="126688">MDCGVNSSHGCLAISDKEAAVRCIVLNETSQGLIKETVSCIEAEIALLRKEVGTCSLCDSKQTEPPDSDKVTDASYMNAKSNYVNRPFFRTEGNDCPPMNVDTQTRLRLKETNVADDLNATLHKLTQSETIKLLLALVDCYRISLQRKLNEQVEILTESLTHLDKSFSEREQIFLELQSAEKRLNHSKSILPTALPKEIVTCVASLSNTINESVYWYNKFDKFAKSKQSGAKDSSISMTEWISILNNAHNVLTDNDWNYISVHVLKSVKSAKFCRLYWLHRLRPELGRGLWSSDELAALERAVGELGPYGQWQQISERLSSGRTAFSCFKAWHKHLNPQHPSRAPWSPDEDESLDLIVDDELLHECKAISLVDWGVVSARIQTRSAIACQRRYYELHQLTRSSPKAPFSPEEDLALLIAIQRLGTGGGLYGWGNAGENPGTLGTWSVIAAELPGGRRTAKECELRHNELCEKFQPWTYAETRRLFQFSSRVSETTNNETGPFIAVNILPYFPGRAMSALLNRLRSCRTLASVLKRLRRFPNQNVLVDDFFSSTDFEPLRPHLFDSQSIFGEWIRELRQLGVLSPEGYAFSRLLAWRPRKPYEAPEGQRHSFKVEMNYEFNQLLLDLEEGLLLPSKSELSTTNSGISAAAISTQPSSSSGEQLNVLGVARLINSYQLKPALFALLSSEIARRMNQPIPDVPSLDQDRGDGKRKIKPLTHNINEDASASVQEIGERLLKDRNFFTRVFERVLSSNDTASQAYRSHNPRVLDLMAPELASDMLFFAQQCDGDNSLDPSKSRSHESKHVIKSIPRTKLQRILQIRQILLRCRVPSIRSGSLKTPWAMPFTEIRRTDHNQGGIPFFAQLPDLLQKQLGDFSNWVTDTVITFVSKRLGVSCSSVEGRRNGPHIRLDRGDLSIKLLPPNLATISALKVLLMKLPELQKTAGGNALRVLRSRVNCNFFDRSSVGSVAIPSDVQLDPVIRDRPDVAALLSSSKHRIFVLRCLALFLWPCLLANMRARDFVDRSLAILWEQSRKLAKVGSAAKRLRPPANTTSSKRDLKTNELDAGVPPRKRYLRAERLWSHSKFPDSWVHFTVNCDANLNVYCELPATVEDLLQTGFVPSGFCS</sequence>
<dbReference type="InterPro" id="IPR009057">
    <property type="entry name" value="Homeodomain-like_sf"/>
</dbReference>
<evidence type="ECO:0000313" key="7">
    <source>
        <dbReference type="EMBL" id="CDI97255.1"/>
    </source>
</evidence>
<name>A0A087VY53_ECHMU</name>
<dbReference type="Pfam" id="PF13921">
    <property type="entry name" value="Myb_DNA-bind_6"/>
    <property type="match status" value="2"/>
</dbReference>
<dbReference type="OrthoDB" id="2143914at2759"/>
<reference evidence="7" key="2">
    <citation type="submission" date="2015-11" db="EMBL/GenBank/DDBJ databases">
        <authorList>
            <person name="Zhang Y."/>
            <person name="Guo Z."/>
        </authorList>
    </citation>
    <scope>NUCLEOTIDE SEQUENCE</scope>
</reference>
<evidence type="ECO:0000256" key="1">
    <source>
        <dbReference type="ARBA" id="ARBA00023015"/>
    </source>
</evidence>
<dbReference type="GO" id="GO:0042795">
    <property type="term" value="P:snRNA transcription by RNA polymerase II"/>
    <property type="evidence" value="ECO:0007669"/>
    <property type="project" value="TreeGrafter"/>
</dbReference>
<organism evidence="7 8">
    <name type="scientific">Echinococcus multilocularis</name>
    <name type="common">Fox tapeworm</name>
    <dbReference type="NCBI Taxonomy" id="6211"/>
    <lineage>
        <taxon>Eukaryota</taxon>
        <taxon>Metazoa</taxon>
        <taxon>Spiralia</taxon>
        <taxon>Lophotrochozoa</taxon>
        <taxon>Platyhelminthes</taxon>
        <taxon>Cestoda</taxon>
        <taxon>Eucestoda</taxon>
        <taxon>Cyclophyllidea</taxon>
        <taxon>Taeniidae</taxon>
        <taxon>Echinococcus</taxon>
    </lineage>
</organism>
<dbReference type="AlphaFoldDB" id="A0A087VY53"/>
<reference evidence="7" key="1">
    <citation type="journal article" date="2013" name="Nature">
        <title>The genomes of four tapeworm species reveal adaptations to parasitism.</title>
        <authorList>
            <person name="Tsai I.J."/>
            <person name="Zarowiecki M."/>
            <person name="Holroyd N."/>
            <person name="Garciarrubio A."/>
            <person name="Sanchez-Flores A."/>
            <person name="Brooks K.L."/>
            <person name="Tracey A."/>
            <person name="Bobes R.J."/>
            <person name="Fragoso G."/>
            <person name="Sciutto E."/>
            <person name="Aslett M."/>
            <person name="Beasley H."/>
            <person name="Bennett H.M."/>
            <person name="Cai J."/>
            <person name="Camicia F."/>
            <person name="Clark R."/>
            <person name="Cucher M."/>
            <person name="De Silva N."/>
            <person name="Day T.A."/>
            <person name="Deplazes P."/>
            <person name="Estrada K."/>
            <person name="Fernandez C."/>
            <person name="Holland P.W."/>
            <person name="Hou J."/>
            <person name="Hu S."/>
            <person name="Huckvale T."/>
            <person name="Hung S.S."/>
            <person name="Kamenetzky L."/>
            <person name="Keane J.A."/>
            <person name="Kiss F."/>
            <person name="Koziol U."/>
            <person name="Lambert O."/>
            <person name="Liu K."/>
            <person name="Luo X."/>
            <person name="Luo Y."/>
            <person name="Macchiaroli N."/>
            <person name="Nichol S."/>
            <person name="Paps J."/>
            <person name="Parkinson J."/>
            <person name="Pouchkina-Stantcheva N."/>
            <person name="Riddiford N."/>
            <person name="Rosenzvit M."/>
            <person name="Salinas G."/>
            <person name="Wasmuth J.D."/>
            <person name="Zamanian M."/>
            <person name="Zheng Y."/>
            <person name="Cai X."/>
            <person name="Soberon X."/>
            <person name="Olson P.D."/>
            <person name="Laclette J.P."/>
            <person name="Brehm K."/>
            <person name="Berriman M."/>
            <person name="Garciarrubio A."/>
            <person name="Bobes R.J."/>
            <person name="Fragoso G."/>
            <person name="Sanchez-Flores A."/>
            <person name="Estrada K."/>
            <person name="Cevallos M.A."/>
            <person name="Morett E."/>
            <person name="Gonzalez V."/>
            <person name="Portillo T."/>
            <person name="Ochoa-Leyva A."/>
            <person name="Jose M.V."/>
            <person name="Sciutto E."/>
            <person name="Landa A."/>
            <person name="Jimenez L."/>
            <person name="Valdes V."/>
            <person name="Carrero J.C."/>
            <person name="Larralde C."/>
            <person name="Morales-Montor J."/>
            <person name="Limon-Lason J."/>
            <person name="Soberon X."/>
            <person name="Laclette J.P."/>
        </authorList>
    </citation>
    <scope>NUCLEOTIDE SEQUENCE [LARGE SCALE GENOMIC DNA]</scope>
</reference>
<evidence type="ECO:0000256" key="4">
    <source>
        <dbReference type="ARBA" id="ARBA00023242"/>
    </source>
</evidence>
<dbReference type="InterPro" id="IPR001005">
    <property type="entry name" value="SANT/Myb"/>
</dbReference>
<dbReference type="GO" id="GO:0001006">
    <property type="term" value="F:RNA polymerase III type 3 promoter sequence-specific DNA binding"/>
    <property type="evidence" value="ECO:0007669"/>
    <property type="project" value="TreeGrafter"/>
</dbReference>
<dbReference type="eggNOG" id="KOG0049">
    <property type="taxonomic scope" value="Eukaryota"/>
</dbReference>
<keyword evidence="4" id="KW-0539">Nucleus</keyword>
<dbReference type="GO" id="GO:0042796">
    <property type="term" value="P:snRNA transcription by RNA polymerase III"/>
    <property type="evidence" value="ECO:0007669"/>
    <property type="project" value="TreeGrafter"/>
</dbReference>
<dbReference type="SMART" id="SM00717">
    <property type="entry name" value="SANT"/>
    <property type="match status" value="4"/>
</dbReference>
<protein>
    <submittedName>
        <fullName evidence="7">snRNA activating protein complex subunit 4</fullName>
    </submittedName>
</protein>
<dbReference type="Gene3D" id="1.10.10.60">
    <property type="entry name" value="Homeodomain-like"/>
    <property type="match status" value="3"/>
</dbReference>
<evidence type="ECO:0000256" key="3">
    <source>
        <dbReference type="ARBA" id="ARBA00023163"/>
    </source>
</evidence>
<dbReference type="PROSITE" id="PS51294">
    <property type="entry name" value="HTH_MYB"/>
    <property type="match status" value="1"/>
</dbReference>
<dbReference type="InterPro" id="IPR051575">
    <property type="entry name" value="Myb-like_DNA-bd"/>
</dbReference>
<evidence type="ECO:0000313" key="8">
    <source>
        <dbReference type="Proteomes" id="UP000017246"/>
    </source>
</evidence>
<dbReference type="PANTHER" id="PTHR46621:SF1">
    <property type="entry name" value="SNRNA-ACTIVATING PROTEIN COMPLEX SUBUNIT 4"/>
    <property type="match status" value="1"/>
</dbReference>
<feature type="domain" description="HTH myb-type" evidence="6">
    <location>
        <begin position="283"/>
        <end position="340"/>
    </location>
</feature>
<evidence type="ECO:0000259" key="6">
    <source>
        <dbReference type="PROSITE" id="PS51294"/>
    </source>
</evidence>
<evidence type="ECO:0000259" key="5">
    <source>
        <dbReference type="PROSITE" id="PS50090"/>
    </source>
</evidence>
<keyword evidence="2" id="KW-0238">DNA-binding</keyword>
<dbReference type="GO" id="GO:0019185">
    <property type="term" value="C:snRNA-activating protein complex"/>
    <property type="evidence" value="ECO:0007669"/>
    <property type="project" value="TreeGrafter"/>
</dbReference>
<evidence type="ECO:0000256" key="2">
    <source>
        <dbReference type="ARBA" id="ARBA00023125"/>
    </source>
</evidence>
<accession>A0A087VY53</accession>
<dbReference type="STRING" id="6211.A0A087VY53"/>
<dbReference type="PROSITE" id="PS50090">
    <property type="entry name" value="MYB_LIKE"/>
    <property type="match status" value="3"/>
</dbReference>
<dbReference type="GO" id="GO:0000978">
    <property type="term" value="F:RNA polymerase II cis-regulatory region sequence-specific DNA binding"/>
    <property type="evidence" value="ECO:0007669"/>
    <property type="project" value="TreeGrafter"/>
</dbReference>
<proteinExistence type="predicted"/>
<dbReference type="PANTHER" id="PTHR46621">
    <property type="entry name" value="SNRNA-ACTIVATING PROTEIN COMPLEX SUBUNIT 4"/>
    <property type="match status" value="1"/>
</dbReference>